<feature type="transmembrane region" description="Helical" evidence="6">
    <location>
        <begin position="133"/>
        <end position="150"/>
    </location>
</feature>
<keyword evidence="2 6" id="KW-0812">Transmembrane</keyword>
<dbReference type="EMBL" id="WJQU01000002">
    <property type="protein sequence ID" value="KAJ6643950.1"/>
    <property type="molecule type" value="Genomic_DNA"/>
</dbReference>
<dbReference type="Proteomes" id="UP001151699">
    <property type="component" value="Chromosome B"/>
</dbReference>
<dbReference type="GO" id="GO:0005254">
    <property type="term" value="F:chloride channel activity"/>
    <property type="evidence" value="ECO:0007669"/>
    <property type="project" value="UniProtKB-KW"/>
</dbReference>
<name>A0A9Q0S5E5_9DIPT</name>
<comment type="caution">
    <text evidence="7">The sequence shown here is derived from an EMBL/GenBank/DDBJ whole genome shotgun (WGS) entry which is preliminary data.</text>
</comment>
<feature type="transmembrane region" description="Helical" evidence="6">
    <location>
        <begin position="101"/>
        <end position="121"/>
    </location>
</feature>
<dbReference type="GO" id="GO:0034707">
    <property type="term" value="C:chloride channel complex"/>
    <property type="evidence" value="ECO:0007669"/>
    <property type="project" value="UniProtKB-KW"/>
</dbReference>
<feature type="non-terminal residue" evidence="7">
    <location>
        <position position="1"/>
    </location>
</feature>
<dbReference type="OrthoDB" id="201595at2759"/>
<feature type="transmembrane region" description="Helical" evidence="6">
    <location>
        <begin position="37"/>
        <end position="55"/>
    </location>
</feature>
<dbReference type="PANTHER" id="PTHR10736:SF11">
    <property type="entry name" value="BESTROPHIN 2"/>
    <property type="match status" value="1"/>
</dbReference>
<evidence type="ECO:0000256" key="2">
    <source>
        <dbReference type="ARBA" id="ARBA00022692"/>
    </source>
</evidence>
<dbReference type="Pfam" id="PF01062">
    <property type="entry name" value="Bestrophin"/>
    <property type="match status" value="1"/>
</dbReference>
<evidence type="ECO:0000313" key="8">
    <source>
        <dbReference type="Proteomes" id="UP001151699"/>
    </source>
</evidence>
<keyword evidence="6" id="KW-0407">Ion channel</keyword>
<gene>
    <name evidence="7" type="primary">BEST3</name>
    <name evidence="7" type="ORF">Bhyg_08915</name>
</gene>
<keyword evidence="6" id="KW-1003">Cell membrane</keyword>
<dbReference type="InterPro" id="IPR021134">
    <property type="entry name" value="Bestrophin-like"/>
</dbReference>
<dbReference type="GO" id="GO:0005886">
    <property type="term" value="C:plasma membrane"/>
    <property type="evidence" value="ECO:0007669"/>
    <property type="project" value="UniProtKB-SubCell"/>
</dbReference>
<comment type="similarity">
    <text evidence="5 6">Belongs to the anion channel-forming bestrophin (TC 1.A.46) family. Calcium-sensitive chloride channel subfamily.</text>
</comment>
<protein>
    <recommendedName>
        <fullName evidence="6">Bestrophin homolog</fullName>
    </recommendedName>
</protein>
<evidence type="ECO:0000256" key="1">
    <source>
        <dbReference type="ARBA" id="ARBA00004370"/>
    </source>
</evidence>
<keyword evidence="8" id="KW-1185">Reference proteome</keyword>
<keyword evidence="3 6" id="KW-1133">Transmembrane helix</keyword>
<evidence type="ECO:0000256" key="3">
    <source>
        <dbReference type="ARBA" id="ARBA00022989"/>
    </source>
</evidence>
<keyword evidence="4 6" id="KW-0472">Membrane</keyword>
<keyword evidence="6" id="KW-0406">Ion transport</keyword>
<keyword evidence="6" id="KW-0868">Chloride</keyword>
<accession>A0A9Q0S5E5</accession>
<evidence type="ECO:0000256" key="4">
    <source>
        <dbReference type="ARBA" id="ARBA00023136"/>
    </source>
</evidence>
<dbReference type="AlphaFoldDB" id="A0A9Q0S5E5"/>
<keyword evidence="6" id="KW-0813">Transport</keyword>
<reference evidence="7" key="1">
    <citation type="submission" date="2022-07" db="EMBL/GenBank/DDBJ databases">
        <authorList>
            <person name="Trinca V."/>
            <person name="Uliana J.V.C."/>
            <person name="Torres T.T."/>
            <person name="Ward R.J."/>
            <person name="Monesi N."/>
        </authorList>
    </citation>
    <scope>NUCLEOTIDE SEQUENCE</scope>
    <source>
        <strain evidence="7">HSMRA1968</strain>
        <tissue evidence="7">Whole embryos</tissue>
    </source>
</reference>
<evidence type="ECO:0000256" key="6">
    <source>
        <dbReference type="RuleBase" id="RU363126"/>
    </source>
</evidence>
<comment type="subcellular location">
    <subcellularLocation>
        <location evidence="6">Cell membrane</location>
        <topology evidence="6">Multi-pass membrane protein</topology>
    </subcellularLocation>
    <subcellularLocation>
        <location evidence="1">Membrane</location>
    </subcellularLocation>
</comment>
<evidence type="ECO:0000256" key="5">
    <source>
        <dbReference type="ARBA" id="ARBA00034769"/>
    </source>
</evidence>
<dbReference type="InterPro" id="IPR000615">
    <property type="entry name" value="Bestrophin"/>
</dbReference>
<comment type="function">
    <text evidence="6">Forms chloride channels.</text>
</comment>
<sequence length="165" mass="19515">MTVSYAGEVPNGSSFGCFWKILFKWRGSVYKLVWRELLAYLALYYTINLLYRYGLNDDQKRIFEKLRQYFGAQGESIPMSFVLGFYVTLVVNRWWAQYKLLPWPDTLALVISAAISTSTIDKKEQGRLMRRNVMRYMVLAFVITLMRISLRVKKRFPSWQHLVDS</sequence>
<dbReference type="PANTHER" id="PTHR10736">
    <property type="entry name" value="BESTROPHIN"/>
    <property type="match status" value="1"/>
</dbReference>
<evidence type="ECO:0000313" key="7">
    <source>
        <dbReference type="EMBL" id="KAJ6643950.1"/>
    </source>
</evidence>
<proteinExistence type="inferred from homology"/>
<keyword evidence="6" id="KW-0869">Chloride channel</keyword>
<organism evidence="7 8">
    <name type="scientific">Pseudolycoriella hygida</name>
    <dbReference type="NCBI Taxonomy" id="35572"/>
    <lineage>
        <taxon>Eukaryota</taxon>
        <taxon>Metazoa</taxon>
        <taxon>Ecdysozoa</taxon>
        <taxon>Arthropoda</taxon>
        <taxon>Hexapoda</taxon>
        <taxon>Insecta</taxon>
        <taxon>Pterygota</taxon>
        <taxon>Neoptera</taxon>
        <taxon>Endopterygota</taxon>
        <taxon>Diptera</taxon>
        <taxon>Nematocera</taxon>
        <taxon>Sciaroidea</taxon>
        <taxon>Sciaridae</taxon>
        <taxon>Pseudolycoriella</taxon>
    </lineage>
</organism>
<feature type="transmembrane region" description="Helical" evidence="6">
    <location>
        <begin position="76"/>
        <end position="95"/>
    </location>
</feature>